<evidence type="ECO:0000313" key="1">
    <source>
        <dbReference type="EMBL" id="MPM73873.1"/>
    </source>
</evidence>
<proteinExistence type="predicted"/>
<dbReference type="EMBL" id="VSSQ01025622">
    <property type="protein sequence ID" value="MPM73873.1"/>
    <property type="molecule type" value="Genomic_DNA"/>
</dbReference>
<protein>
    <submittedName>
        <fullName evidence="1">Uncharacterized protein</fullName>
    </submittedName>
</protein>
<dbReference type="Gene3D" id="3.20.20.70">
    <property type="entry name" value="Aldolase class I"/>
    <property type="match status" value="1"/>
</dbReference>
<sequence>MTTTRASLTYPEDIVDEYVRLGFRDIFLRPLSIYGFAKRNEAHLGYSLSDFQDFYLRALSRVLYWNRQGTELREVYACIILNKILSSFDGGYVDLQSPTGAGLSALVYNYDGFVYPSDEARMLAETGDTSLRLGRVGEKLSVLRNSQTQQDLVRASLVERTPGCVACAYNLFCAPNPVDAQAQFGTLSPPVEETDHCRRHLWLFDHFYSWLRMADDHLLDLFYKWAAPRGSI</sequence>
<reference evidence="1" key="1">
    <citation type="submission" date="2019-08" db="EMBL/GenBank/DDBJ databases">
        <authorList>
            <person name="Kucharzyk K."/>
            <person name="Murdoch R.W."/>
            <person name="Higgins S."/>
            <person name="Loffler F."/>
        </authorList>
    </citation>
    <scope>NUCLEOTIDE SEQUENCE</scope>
</reference>
<organism evidence="1">
    <name type="scientific">bioreactor metagenome</name>
    <dbReference type="NCBI Taxonomy" id="1076179"/>
    <lineage>
        <taxon>unclassified sequences</taxon>
        <taxon>metagenomes</taxon>
        <taxon>ecological metagenomes</taxon>
    </lineage>
</organism>
<accession>A0A645CAC3</accession>
<dbReference type="InterPro" id="IPR013785">
    <property type="entry name" value="Aldolase_TIM"/>
</dbReference>
<comment type="caution">
    <text evidence="1">The sequence shown here is derived from an EMBL/GenBank/DDBJ whole genome shotgun (WGS) entry which is preliminary data.</text>
</comment>
<dbReference type="AlphaFoldDB" id="A0A645CAC3"/>
<name>A0A645CAC3_9ZZZZ</name>
<gene>
    <name evidence="1" type="ORF">SDC9_120858</name>
</gene>